<dbReference type="OMA" id="CVWQGGG"/>
<gene>
    <name evidence="2" type="ORF">Fcan01_15073</name>
</gene>
<comment type="caution">
    <text evidence="2">The sequence shown here is derived from an EMBL/GenBank/DDBJ whole genome shotgun (WGS) entry which is preliminary data.</text>
</comment>
<feature type="compositionally biased region" description="Pro residues" evidence="1">
    <location>
        <begin position="481"/>
        <end position="495"/>
    </location>
</feature>
<evidence type="ECO:0000256" key="1">
    <source>
        <dbReference type="SAM" id="MobiDB-lite"/>
    </source>
</evidence>
<dbReference type="AlphaFoldDB" id="A0A226E0Z7"/>
<organism evidence="2 3">
    <name type="scientific">Folsomia candida</name>
    <name type="common">Springtail</name>
    <dbReference type="NCBI Taxonomy" id="158441"/>
    <lineage>
        <taxon>Eukaryota</taxon>
        <taxon>Metazoa</taxon>
        <taxon>Ecdysozoa</taxon>
        <taxon>Arthropoda</taxon>
        <taxon>Hexapoda</taxon>
        <taxon>Collembola</taxon>
        <taxon>Entomobryomorpha</taxon>
        <taxon>Isotomoidea</taxon>
        <taxon>Isotomidae</taxon>
        <taxon>Proisotominae</taxon>
        <taxon>Folsomia</taxon>
    </lineage>
</organism>
<dbReference type="OrthoDB" id="6505219at2759"/>
<evidence type="ECO:0000313" key="3">
    <source>
        <dbReference type="Proteomes" id="UP000198287"/>
    </source>
</evidence>
<sequence>MCERESGGGGTWCQRRRLSLKGAGHLQSSGSEKDENNNDVLNPVKIGEDKKFCSDQDRLLATNCSGTDIPGLDLFDPMSERSSSVSKSQFISSISSRRNSDGGGVSLIRKEKWTLVSTVVLIMLVSLWGSPPGVGGVCVWQGGGNFRLACGFRQSGLFRIRSLGGLKGYLGGGFTIGDEDGFKDSLTNTDPIGQNNNQYSQAGQLQVYPNGYQRVGVGAERLPTPLPQRGGNGVPLSLEELKRQEQLRYLQQIQTEQLLEHQVLQQQQQQMKNNNGGRQQKQMFQNRRLPIMQTSPTPPAMRPGGGGITKRASAYKWPFNHQKYPTGAERRMGNPPPGGRGMSPRRRPPPPPPQQRQQFQGPPPPQNARIAQQSQLRPVMMRGPPPPTTQQSMQQRPPPPSRNPQFPTSFQQQAPFPRQFQPIPQEGVPLGLKNVGRRGHASDDDYDDMGETGFFEDQIPHPQIPKSQNQQYNSLPHQMMLPPPSPSSNGIPPPQFRQFNQNKQPQEDIRHLQGPHPSQIPHGLQMLR</sequence>
<feature type="region of interest" description="Disordered" evidence="1">
    <location>
        <begin position="311"/>
        <end position="528"/>
    </location>
</feature>
<keyword evidence="3" id="KW-1185">Reference proteome</keyword>
<accession>A0A226E0Z7</accession>
<protein>
    <submittedName>
        <fullName evidence="2">Uncharacterized protein</fullName>
    </submittedName>
</protein>
<dbReference type="EMBL" id="LNIX01000009">
    <property type="protein sequence ID" value="OXA50146.1"/>
    <property type="molecule type" value="Genomic_DNA"/>
</dbReference>
<feature type="compositionally biased region" description="Low complexity" evidence="1">
    <location>
        <begin position="403"/>
        <end position="425"/>
    </location>
</feature>
<proteinExistence type="predicted"/>
<feature type="compositionally biased region" description="Polar residues" evidence="1">
    <location>
        <begin position="465"/>
        <end position="476"/>
    </location>
</feature>
<reference evidence="2 3" key="1">
    <citation type="submission" date="2015-12" db="EMBL/GenBank/DDBJ databases">
        <title>The genome of Folsomia candida.</title>
        <authorList>
            <person name="Faddeeva A."/>
            <person name="Derks M.F."/>
            <person name="Anvar Y."/>
            <person name="Smit S."/>
            <person name="Van Straalen N."/>
            <person name="Roelofs D."/>
        </authorList>
    </citation>
    <scope>NUCLEOTIDE SEQUENCE [LARGE SCALE GENOMIC DNA]</scope>
    <source>
        <strain evidence="2 3">VU population</strain>
        <tissue evidence="2">Whole body</tissue>
    </source>
</reference>
<evidence type="ECO:0000313" key="2">
    <source>
        <dbReference type="EMBL" id="OXA50146.1"/>
    </source>
</evidence>
<dbReference type="Proteomes" id="UP000198287">
    <property type="component" value="Unassembled WGS sequence"/>
</dbReference>
<name>A0A226E0Z7_FOLCA</name>